<feature type="chain" id="PRO_5008692782" description="DUF6160 domain-containing protein" evidence="1">
    <location>
        <begin position="22"/>
        <end position="344"/>
    </location>
</feature>
<dbReference type="InterPro" id="IPR046158">
    <property type="entry name" value="DUF6160"/>
</dbReference>
<dbReference type="Pfam" id="PF19657">
    <property type="entry name" value="DUF6160"/>
    <property type="match status" value="1"/>
</dbReference>
<reference evidence="3 4" key="1">
    <citation type="submission" date="2016-08" db="EMBL/GenBank/DDBJ databases">
        <authorList>
            <person name="Seilhamer J.J."/>
        </authorList>
    </citation>
    <scope>NUCLEOTIDE SEQUENCE [LARGE SCALE GENOMIC DNA]</scope>
    <source>
        <strain evidence="3 4">ANC 4874</strain>
    </source>
</reference>
<evidence type="ECO:0000256" key="1">
    <source>
        <dbReference type="SAM" id="SignalP"/>
    </source>
</evidence>
<dbReference type="Proteomes" id="UP000243661">
    <property type="component" value="Unassembled WGS sequence"/>
</dbReference>
<feature type="domain" description="DUF6160" evidence="2">
    <location>
        <begin position="1"/>
        <end position="86"/>
    </location>
</feature>
<protein>
    <recommendedName>
        <fullName evidence="2">DUF6160 domain-containing protein</fullName>
    </recommendedName>
</protein>
<sequence length="344" mass="33931">MKKFTKLALVSSLAISANAMAMQAMDDATLGATTGQDGINIGIGLSKIEIEKLFIHDNNGLTAAGTAGTAGFGGTSTAGAISIKGNGAGATATNGIVISAPVNAAGTAYDTTRMLATGHLADLSIDSDAGTGTGNTAFINIAAKVSGLDIAIGEIGVTASNAAPAVGATSIRRGGDDANYNAVLSGLTLKTGKMDANIQVGASPQGAMIILDTTMIGGLEITNLGILDNSTRQGAGDGTSAANRAAGEIHIDSIKVATANTTDLAVDAKVSVYGKTDTNNGYLQIVAGTKNTTGTDIYVSGVKLGSSAAASIGDIEVQGLKTYYNPTGAFGANVIGTAITVSGH</sequence>
<organism evidence="3 4">
    <name type="scientific">Acinetobacter albensis</name>
    <dbReference type="NCBI Taxonomy" id="1673609"/>
    <lineage>
        <taxon>Bacteria</taxon>
        <taxon>Pseudomonadati</taxon>
        <taxon>Pseudomonadota</taxon>
        <taxon>Gammaproteobacteria</taxon>
        <taxon>Moraxellales</taxon>
        <taxon>Moraxellaceae</taxon>
        <taxon>Acinetobacter</taxon>
    </lineage>
</organism>
<proteinExistence type="predicted"/>
<evidence type="ECO:0000259" key="2">
    <source>
        <dbReference type="Pfam" id="PF19657"/>
    </source>
</evidence>
<accession>A0A1C4GYI1</accession>
<dbReference type="OrthoDB" id="6078536at2"/>
<gene>
    <name evidence="3" type="ORF">GA0116959_1159</name>
</gene>
<evidence type="ECO:0000313" key="4">
    <source>
        <dbReference type="Proteomes" id="UP000243661"/>
    </source>
</evidence>
<dbReference type="RefSeq" id="WP_092720926.1">
    <property type="nucleotide sequence ID" value="NZ_FMBK01000015.1"/>
</dbReference>
<dbReference type="AlphaFoldDB" id="A0A1C4GYI1"/>
<name>A0A1C4GYI1_9GAMM</name>
<dbReference type="EMBL" id="FMBK01000015">
    <property type="protein sequence ID" value="SCC73065.1"/>
    <property type="molecule type" value="Genomic_DNA"/>
</dbReference>
<feature type="signal peptide" evidence="1">
    <location>
        <begin position="1"/>
        <end position="21"/>
    </location>
</feature>
<evidence type="ECO:0000313" key="3">
    <source>
        <dbReference type="EMBL" id="SCC73065.1"/>
    </source>
</evidence>
<keyword evidence="1" id="KW-0732">Signal</keyword>